<name>D7VJN4_SPHSI</name>
<keyword evidence="1" id="KW-0812">Transmembrane</keyword>
<keyword evidence="1" id="KW-1133">Transmembrane helix</keyword>
<keyword evidence="3" id="KW-1185">Reference proteome</keyword>
<protein>
    <submittedName>
        <fullName evidence="2">Uncharacterized protein</fullName>
    </submittedName>
</protein>
<gene>
    <name evidence="2" type="ORF">HMPREF0766_11203</name>
</gene>
<sequence>MTIIVTKQINIILFFIIILFVKIYRSHIFGTPPGSLPALNCDDFRFTAFGN</sequence>
<feature type="transmembrane region" description="Helical" evidence="1">
    <location>
        <begin position="12"/>
        <end position="30"/>
    </location>
</feature>
<organism evidence="2 3">
    <name type="scientific">Sphingobacterium spiritivorum ATCC 33861</name>
    <dbReference type="NCBI Taxonomy" id="525373"/>
    <lineage>
        <taxon>Bacteria</taxon>
        <taxon>Pseudomonadati</taxon>
        <taxon>Bacteroidota</taxon>
        <taxon>Sphingobacteriia</taxon>
        <taxon>Sphingobacteriales</taxon>
        <taxon>Sphingobacteriaceae</taxon>
        <taxon>Sphingobacterium</taxon>
    </lineage>
</organism>
<evidence type="ECO:0000256" key="1">
    <source>
        <dbReference type="SAM" id="Phobius"/>
    </source>
</evidence>
<reference evidence="2" key="1">
    <citation type="submission" date="2010-07" db="EMBL/GenBank/DDBJ databases">
        <authorList>
            <person name="Muzny D."/>
            <person name="Qin X."/>
            <person name="Buhay C."/>
            <person name="Dugan-Rocha S."/>
            <person name="Ding Y."/>
            <person name="Chen G."/>
            <person name="Hawes A."/>
            <person name="Holder M."/>
            <person name="Jhangiani S."/>
            <person name="Johnson A."/>
            <person name="Khan Z."/>
            <person name="Li Z."/>
            <person name="Liu W."/>
            <person name="Liu X."/>
            <person name="Perez L."/>
            <person name="Shen H."/>
            <person name="Wang Q."/>
            <person name="Watt J."/>
            <person name="Xi L."/>
            <person name="Xin Y."/>
            <person name="Zhou J."/>
            <person name="Deng J."/>
            <person name="Jiang H."/>
            <person name="Liu Y."/>
            <person name="Qu J."/>
            <person name="Song X.-Z."/>
            <person name="Zhang L."/>
            <person name="Villasana D."/>
            <person name="Johnson A."/>
            <person name="Liu J."/>
            <person name="Liyanage D."/>
            <person name="Lorensuhewa L."/>
            <person name="Robinson T."/>
            <person name="Song A."/>
            <person name="Song B.-B."/>
            <person name="Dinh H."/>
            <person name="Thornton R."/>
            <person name="Coyle M."/>
            <person name="Francisco L."/>
            <person name="Jackson L."/>
            <person name="Javaid M."/>
            <person name="Korchina V."/>
            <person name="Kovar C."/>
            <person name="Mata R."/>
            <person name="Mathew T."/>
            <person name="Ngo R."/>
            <person name="Nguyen L."/>
            <person name="Nguyen N."/>
            <person name="Okwuonu G."/>
            <person name="Ongeri F."/>
            <person name="Pham C."/>
            <person name="Simmons D."/>
            <person name="Wilczek-Boney K."/>
            <person name="Hale W."/>
            <person name="Jakkamsetti A."/>
            <person name="Pham P."/>
            <person name="Ruth R."/>
            <person name="San Lucas F."/>
            <person name="Warren J."/>
            <person name="Zhang J."/>
            <person name="Zhao Z."/>
            <person name="Zhou C."/>
            <person name="Zhu D."/>
            <person name="Lee S."/>
            <person name="Bess C."/>
            <person name="Blankenburg K."/>
            <person name="Forbes L."/>
            <person name="Fu Q."/>
            <person name="Gubbala S."/>
            <person name="Hirani K."/>
            <person name="Jayaseelan J.C."/>
            <person name="Lara F."/>
            <person name="Munidasa M."/>
            <person name="Palculict T."/>
            <person name="Patil S."/>
            <person name="Pu L.-L."/>
            <person name="Saada N."/>
            <person name="Tang L."/>
            <person name="Weissenberger G."/>
            <person name="Zhu Y."/>
            <person name="Hemphill L."/>
            <person name="Shang Y."/>
            <person name="Youmans B."/>
            <person name="Ayvaz T."/>
            <person name="Ross M."/>
            <person name="Santibanez J."/>
            <person name="Aqrawi P."/>
            <person name="Gross S."/>
            <person name="Joshi V."/>
            <person name="Fowler G."/>
            <person name="Nazareth L."/>
            <person name="Reid J."/>
            <person name="Worley K."/>
            <person name="Petrosino J."/>
            <person name="Highlander S."/>
            <person name="Gibbs R."/>
        </authorList>
    </citation>
    <scope>NUCLEOTIDE SEQUENCE [LARGE SCALE GENOMIC DNA]</scope>
    <source>
        <strain evidence="2">ATCC 33861</strain>
    </source>
</reference>
<keyword evidence="1" id="KW-0472">Membrane</keyword>
<accession>D7VJN4</accession>
<dbReference type="EMBL" id="ACHA02000004">
    <property type="protein sequence ID" value="EFK59087.1"/>
    <property type="molecule type" value="Genomic_DNA"/>
</dbReference>
<comment type="caution">
    <text evidence="2">The sequence shown here is derived from an EMBL/GenBank/DDBJ whole genome shotgun (WGS) entry which is preliminary data.</text>
</comment>
<dbReference type="AlphaFoldDB" id="D7VJN4"/>
<dbReference type="Proteomes" id="UP000006258">
    <property type="component" value="Unassembled WGS sequence"/>
</dbReference>
<evidence type="ECO:0000313" key="3">
    <source>
        <dbReference type="Proteomes" id="UP000006258"/>
    </source>
</evidence>
<evidence type="ECO:0000313" key="2">
    <source>
        <dbReference type="EMBL" id="EFK59087.1"/>
    </source>
</evidence>
<proteinExistence type="predicted"/>
<dbReference type="HOGENOM" id="CLU_3103969_0_0_10"/>